<comment type="caution">
    <text evidence="1">The sequence shown here is derived from an EMBL/GenBank/DDBJ whole genome shotgun (WGS) entry which is preliminary data.</text>
</comment>
<proteinExistence type="predicted"/>
<protein>
    <submittedName>
        <fullName evidence="1">Uncharacterized protein</fullName>
    </submittedName>
</protein>
<dbReference type="Proteomes" id="UP001235513">
    <property type="component" value="Unassembled WGS sequence"/>
</dbReference>
<dbReference type="RefSeq" id="WP_306846017.1">
    <property type="nucleotide sequence ID" value="NZ_JAUSRL010000007.1"/>
</dbReference>
<keyword evidence="2" id="KW-1185">Reference proteome</keyword>
<evidence type="ECO:0000313" key="1">
    <source>
        <dbReference type="EMBL" id="MDP9961753.1"/>
    </source>
</evidence>
<gene>
    <name evidence="1" type="ORF">J2T04_003665</name>
</gene>
<evidence type="ECO:0000313" key="2">
    <source>
        <dbReference type="Proteomes" id="UP001235513"/>
    </source>
</evidence>
<name>A0ABT9SR81_9FLAO</name>
<dbReference type="EMBL" id="JAUSRL010000007">
    <property type="protein sequence ID" value="MDP9961753.1"/>
    <property type="molecule type" value="Genomic_DNA"/>
</dbReference>
<sequence>MKKITVKKLIEFREKKSDRTKITFINNLNKEIKKSDDDSGGDYWISCLSAIRNTFKDENLELLDEKINTLHEKFNSTNIKKNQLQFQRNIDIINSFKDFNINNLKPNTKLTFLKQPKIYSILNIKGLPIEAKPCHIYSFSLNESNEVAGIWFIAKLGGFNKSELAMFTDILYRYLYMHYSKDFFVNPDYCIAVDLFNGQEINYTEIQNGNIPILIETTINDIKKINI</sequence>
<organism evidence="1 2">
    <name type="scientific">Chryseobacterium lathyri</name>
    <dbReference type="NCBI Taxonomy" id="395933"/>
    <lineage>
        <taxon>Bacteria</taxon>
        <taxon>Pseudomonadati</taxon>
        <taxon>Bacteroidota</taxon>
        <taxon>Flavobacteriia</taxon>
        <taxon>Flavobacteriales</taxon>
        <taxon>Weeksellaceae</taxon>
        <taxon>Chryseobacterium group</taxon>
        <taxon>Chryseobacterium</taxon>
    </lineage>
</organism>
<accession>A0ABT9SR81</accession>
<reference evidence="1 2" key="1">
    <citation type="submission" date="2023-07" db="EMBL/GenBank/DDBJ databases">
        <title>Sorghum-associated microbial communities from plants grown in Nebraska, USA.</title>
        <authorList>
            <person name="Schachtman D."/>
        </authorList>
    </citation>
    <scope>NUCLEOTIDE SEQUENCE [LARGE SCALE GENOMIC DNA]</scope>
    <source>
        <strain evidence="1 2">CC351</strain>
    </source>
</reference>